<gene>
    <name evidence="1" type="ORF">P0M35_12090</name>
</gene>
<dbReference type="Gene3D" id="2.30.130.30">
    <property type="entry name" value="Hypothetical protein"/>
    <property type="match status" value="1"/>
</dbReference>
<comment type="caution">
    <text evidence="1">The sequence shown here is derived from an EMBL/GenBank/DDBJ whole genome shotgun (WGS) entry which is preliminary data.</text>
</comment>
<dbReference type="EMBL" id="JARGDL010000020">
    <property type="protein sequence ID" value="MDF1612895.1"/>
    <property type="molecule type" value="Genomic_DNA"/>
</dbReference>
<name>A0AAE3P4M6_9BACT</name>
<proteinExistence type="predicted"/>
<accession>A0AAE3P4M6</accession>
<dbReference type="AlphaFoldDB" id="A0AAE3P4M6"/>
<evidence type="ECO:0000313" key="1">
    <source>
        <dbReference type="EMBL" id="MDF1612895.1"/>
    </source>
</evidence>
<keyword evidence="2" id="KW-1185">Reference proteome</keyword>
<evidence type="ECO:0000313" key="2">
    <source>
        <dbReference type="Proteomes" id="UP001221302"/>
    </source>
</evidence>
<sequence>MKVILSIKPEFVEKIIKGEKQFEFRRKLFNKEVESVIVYASSPLKRVVGEFTIAEILNYELDILWNKTKGKSGIRRRFFYEYFKGLKKGYAIKIKNFYSFKTPLRLEEFGILTAPQSFIYFYDSKYKLSKQGNIFRTIQVVSPKSYNYVWGNETDQLVYNLYKLTEEEIEVIENKK</sequence>
<dbReference type="Proteomes" id="UP001221302">
    <property type="component" value="Unassembled WGS sequence"/>
</dbReference>
<organism evidence="1 2">
    <name type="scientific">Stygiobacter electus</name>
    <dbReference type="NCBI Taxonomy" id="3032292"/>
    <lineage>
        <taxon>Bacteria</taxon>
        <taxon>Pseudomonadati</taxon>
        <taxon>Ignavibacteriota</taxon>
        <taxon>Ignavibacteria</taxon>
        <taxon>Ignavibacteriales</taxon>
        <taxon>Melioribacteraceae</taxon>
        <taxon>Stygiobacter</taxon>
    </lineage>
</organism>
<dbReference type="InterPro" id="IPR015947">
    <property type="entry name" value="PUA-like_sf"/>
</dbReference>
<protein>
    <recommendedName>
        <fullName evidence="3">ASCH domain-containing protein</fullName>
    </recommendedName>
</protein>
<evidence type="ECO:0008006" key="3">
    <source>
        <dbReference type="Google" id="ProtNLM"/>
    </source>
</evidence>
<reference evidence="1" key="1">
    <citation type="submission" date="2023-03" db="EMBL/GenBank/DDBJ databases">
        <title>Stygiobacter electus gen. nov., sp. nov., facultatively anaerobic thermotolerant bacterium of the class Ignavibacteria from a well of Yessentuki mineral water deposit.</title>
        <authorList>
            <person name="Podosokorskaya O.A."/>
            <person name="Elcheninov A.G."/>
            <person name="Petrova N.F."/>
            <person name="Zavarzina D.G."/>
            <person name="Kublanov I.V."/>
            <person name="Merkel A.Y."/>
        </authorList>
    </citation>
    <scope>NUCLEOTIDE SEQUENCE</scope>
    <source>
        <strain evidence="1">09-Me</strain>
    </source>
</reference>
<dbReference type="SUPFAM" id="SSF88697">
    <property type="entry name" value="PUA domain-like"/>
    <property type="match status" value="1"/>
</dbReference>